<proteinExistence type="predicted"/>
<evidence type="ECO:0000313" key="4">
    <source>
        <dbReference type="Proteomes" id="UP000594979"/>
    </source>
</evidence>
<evidence type="ECO:0000313" key="1">
    <source>
        <dbReference type="EMBL" id="PAK92993.1"/>
    </source>
</evidence>
<dbReference type="RefSeq" id="WP_141236371.1">
    <property type="nucleotide sequence ID" value="NZ_CP065682.1"/>
</dbReference>
<dbReference type="Proteomes" id="UP000216867">
    <property type="component" value="Unassembled WGS sequence"/>
</dbReference>
<evidence type="ECO:0008006" key="5">
    <source>
        <dbReference type="Google" id="ProtNLM"/>
    </source>
</evidence>
<dbReference type="EMBL" id="CP065682">
    <property type="protein sequence ID" value="QPS32763.1"/>
    <property type="molecule type" value="Genomic_DNA"/>
</dbReference>
<protein>
    <recommendedName>
        <fullName evidence="5">HEPN AbiU2-like domain-containing protein</fullName>
    </recommendedName>
</protein>
<dbReference type="Proteomes" id="UP000594979">
    <property type="component" value="Chromosome"/>
</dbReference>
<dbReference type="KEGG" id="bcau:I6G59_12295"/>
<evidence type="ECO:0000313" key="3">
    <source>
        <dbReference type="Proteomes" id="UP000216867"/>
    </source>
</evidence>
<sequence length="213" mass="23873">MSEDSVGRAEDIIAGFDAILPEHERVLEQAAQNVKLGLERDSEVYRGFTQLQFFILTVDFDMRVMLRALLADPQNRLTAEKFLALTLEEAEESAGRMVNAVSKAMRNLPNDTGIHLFDVAKFDEAVRAFKQAMSQMRDDKEFNKTLRLIRNTVSGHIVGDEVGVQNSAIWVLTRQGVSRDIDGVLRSQIVYYAIATLKALNDFARGLQGALRV</sequence>
<dbReference type="AlphaFoldDB" id="A0A269Z5B5"/>
<organism evidence="1 3">
    <name type="scientific">Brevibacterium casei</name>
    <dbReference type="NCBI Taxonomy" id="33889"/>
    <lineage>
        <taxon>Bacteria</taxon>
        <taxon>Bacillati</taxon>
        <taxon>Actinomycetota</taxon>
        <taxon>Actinomycetes</taxon>
        <taxon>Micrococcales</taxon>
        <taxon>Brevibacteriaceae</taxon>
        <taxon>Brevibacterium</taxon>
    </lineage>
</organism>
<gene>
    <name evidence="1" type="ORF">B8X04_16410</name>
    <name evidence="2" type="ORF">I6G59_12295</name>
</gene>
<dbReference type="EMBL" id="NCWY01000022">
    <property type="protein sequence ID" value="PAK92993.1"/>
    <property type="molecule type" value="Genomic_DNA"/>
</dbReference>
<evidence type="ECO:0000313" key="2">
    <source>
        <dbReference type="EMBL" id="QPS32763.1"/>
    </source>
</evidence>
<reference evidence="2 4" key="2">
    <citation type="submission" date="2020-12" db="EMBL/GenBank/DDBJ databases">
        <title>FDA dAtabase for Regulatory Grade micrObial Sequences (FDA-ARGOS): Supporting development and validation of Infectious Disease Dx tests.</title>
        <authorList>
            <person name="Sproer C."/>
            <person name="Gronow S."/>
            <person name="Severitt S."/>
            <person name="Schroder I."/>
            <person name="Tallon L."/>
            <person name="Sadzewicz L."/>
            <person name="Zhao X."/>
            <person name="Boylan J."/>
            <person name="Ott S."/>
            <person name="Bowen H."/>
            <person name="Vavikolanu K."/>
            <person name="Mehta A."/>
            <person name="Aluvathingal J."/>
            <person name="Nadendla S."/>
            <person name="Lowell S."/>
            <person name="Myers T."/>
            <person name="Yan Y."/>
            <person name="Sichtig H."/>
        </authorList>
    </citation>
    <scope>NUCLEOTIDE SEQUENCE [LARGE SCALE GENOMIC DNA]</scope>
    <source>
        <strain evidence="2 4">FDAARGOS_902</strain>
    </source>
</reference>
<accession>A0A269Z5B5</accession>
<reference evidence="1 3" key="1">
    <citation type="submission" date="2017-04" db="EMBL/GenBank/DDBJ databases">
        <title>Kefir bacterial isolates.</title>
        <authorList>
            <person name="Kim Y."/>
            <person name="Blasche S."/>
            <person name="Patil K.R."/>
        </authorList>
    </citation>
    <scope>NUCLEOTIDE SEQUENCE [LARGE SCALE GENOMIC DNA]</scope>
    <source>
        <strain evidence="1 3">OG2</strain>
    </source>
</reference>
<name>A0A269Z5B5_9MICO</name>